<keyword evidence="6" id="KW-0378">Hydrolase</keyword>
<protein>
    <submittedName>
        <fullName evidence="6">Restriction endonuclease subunit S</fullName>
        <ecNumber evidence="6">3.1.21.-</ecNumber>
    </submittedName>
</protein>
<keyword evidence="4" id="KW-0175">Coiled coil</keyword>
<dbReference type="Gene3D" id="3.90.220.20">
    <property type="entry name" value="DNA methylase specificity domains"/>
    <property type="match status" value="2"/>
</dbReference>
<dbReference type="RefSeq" id="WP_239893364.1">
    <property type="nucleotide sequence ID" value="NZ_JAJAXM010000002.1"/>
</dbReference>
<gene>
    <name evidence="6" type="ORF">LH440_01020</name>
</gene>
<dbReference type="SUPFAM" id="SSF116734">
    <property type="entry name" value="DNA methylase specificity domain"/>
    <property type="match status" value="1"/>
</dbReference>
<evidence type="ECO:0000313" key="7">
    <source>
        <dbReference type="Proteomes" id="UP001200247"/>
    </source>
</evidence>
<name>A0ABD4SM07_9NEIS</name>
<feature type="domain" description="Type I restriction modification DNA specificity" evidence="5">
    <location>
        <begin position="120"/>
        <end position="197"/>
    </location>
</feature>
<dbReference type="InterPro" id="IPR051212">
    <property type="entry name" value="Type-I_RE_S_subunit"/>
</dbReference>
<evidence type="ECO:0000313" key="6">
    <source>
        <dbReference type="EMBL" id="MCG9024502.1"/>
    </source>
</evidence>
<keyword evidence="3" id="KW-0238">DNA-binding</keyword>
<organism evidence="6 7">
    <name type="scientific">Laribacter hongkongensis</name>
    <dbReference type="NCBI Taxonomy" id="168471"/>
    <lineage>
        <taxon>Bacteria</taxon>
        <taxon>Pseudomonadati</taxon>
        <taxon>Pseudomonadota</taxon>
        <taxon>Betaproteobacteria</taxon>
        <taxon>Neisseriales</taxon>
        <taxon>Aquaspirillaceae</taxon>
        <taxon>Laribacter</taxon>
    </lineage>
</organism>
<dbReference type="Pfam" id="PF01420">
    <property type="entry name" value="Methylase_S"/>
    <property type="match status" value="1"/>
</dbReference>
<reference evidence="6 7" key="1">
    <citation type="submission" date="2021-10" db="EMBL/GenBank/DDBJ databases">
        <title>Whole-genome sequencing analysis of Laribacter hongkongensis: virulence gene profiles, carbohydrate-active enzyme prediction, and antimicrobial resistance characterization.</title>
        <authorList>
            <person name="Yuan P."/>
            <person name="Zhan Y."/>
            <person name="Chen D."/>
        </authorList>
    </citation>
    <scope>NUCLEOTIDE SEQUENCE [LARGE SCALE GENOMIC DNA]</scope>
    <source>
        <strain evidence="6 7">W67</strain>
    </source>
</reference>
<comment type="similarity">
    <text evidence="1">Belongs to the type-I restriction system S methylase family.</text>
</comment>
<proteinExistence type="inferred from homology"/>
<keyword evidence="2" id="KW-0680">Restriction system</keyword>
<dbReference type="GO" id="GO:0004519">
    <property type="term" value="F:endonuclease activity"/>
    <property type="evidence" value="ECO:0007669"/>
    <property type="project" value="UniProtKB-KW"/>
</dbReference>
<evidence type="ECO:0000256" key="3">
    <source>
        <dbReference type="ARBA" id="ARBA00023125"/>
    </source>
</evidence>
<evidence type="ECO:0000256" key="1">
    <source>
        <dbReference type="ARBA" id="ARBA00010923"/>
    </source>
</evidence>
<dbReference type="PANTHER" id="PTHR43140">
    <property type="entry name" value="TYPE-1 RESTRICTION ENZYME ECOKI SPECIFICITY PROTEIN"/>
    <property type="match status" value="1"/>
</dbReference>
<dbReference type="GO" id="GO:0009307">
    <property type="term" value="P:DNA restriction-modification system"/>
    <property type="evidence" value="ECO:0007669"/>
    <property type="project" value="UniProtKB-KW"/>
</dbReference>
<keyword evidence="6" id="KW-0540">Nuclease</keyword>
<dbReference type="EC" id="3.1.21.-" evidence="6"/>
<evidence type="ECO:0000256" key="4">
    <source>
        <dbReference type="SAM" id="Coils"/>
    </source>
</evidence>
<feature type="coiled-coil region" evidence="4">
    <location>
        <begin position="183"/>
        <end position="210"/>
    </location>
</feature>
<accession>A0ABD4SM07</accession>
<dbReference type="EMBL" id="JAJAXM010000002">
    <property type="protein sequence ID" value="MCG9024502.1"/>
    <property type="molecule type" value="Genomic_DNA"/>
</dbReference>
<comment type="caution">
    <text evidence="6">The sequence shown here is derived from an EMBL/GenBank/DDBJ whole genome shotgun (WGS) entry which is preliminary data.</text>
</comment>
<dbReference type="GO" id="GO:0003677">
    <property type="term" value="F:DNA binding"/>
    <property type="evidence" value="ECO:0007669"/>
    <property type="project" value="UniProtKB-KW"/>
</dbReference>
<evidence type="ECO:0000256" key="2">
    <source>
        <dbReference type="ARBA" id="ARBA00022747"/>
    </source>
</evidence>
<keyword evidence="6" id="KW-0255">Endonuclease</keyword>
<dbReference type="GO" id="GO:0016787">
    <property type="term" value="F:hydrolase activity"/>
    <property type="evidence" value="ECO:0007669"/>
    <property type="project" value="UniProtKB-KW"/>
</dbReference>
<evidence type="ECO:0000259" key="5">
    <source>
        <dbReference type="Pfam" id="PF01420"/>
    </source>
</evidence>
<dbReference type="InterPro" id="IPR000055">
    <property type="entry name" value="Restrct_endonuc_typeI_TRD"/>
</dbReference>
<dbReference type="Proteomes" id="UP001200247">
    <property type="component" value="Unassembled WGS sequence"/>
</dbReference>
<dbReference type="PANTHER" id="PTHR43140:SF1">
    <property type="entry name" value="TYPE I RESTRICTION ENZYME ECOKI SPECIFICITY SUBUNIT"/>
    <property type="match status" value="1"/>
</dbReference>
<sequence>MRCITVSHAILATSGRWTPSFFFGAEDAPLAAYEMIELRQLVSESKKAIDPQTLGERQISYLGLENVRPETGELVGFEPKVASSIKSRSKVFGPGDILFGRLRPELNKVYLVDGEPSEGVCSGEFIVLIPITSRVSARYIRHIIASPFVSKFVEKFRVGASLPRMAANDLLGIKVPVPPLEVQEQIARRLAAMDQELRDLRRRVEELPSQQRETLMEAVGARYDVLA</sequence>
<dbReference type="InterPro" id="IPR044946">
    <property type="entry name" value="Restrct_endonuc_typeI_TRD_sf"/>
</dbReference>
<dbReference type="AlphaFoldDB" id="A0ABD4SM07"/>